<dbReference type="PANTHER" id="PTHR32166">
    <property type="entry name" value="OSJNBA0013A04.12 PROTEIN"/>
    <property type="match status" value="1"/>
</dbReference>
<dbReference type="EMBL" id="KZ503423">
    <property type="protein sequence ID" value="PKU64410.1"/>
    <property type="molecule type" value="Genomic_DNA"/>
</dbReference>
<feature type="domain" description="DUF659" evidence="1">
    <location>
        <begin position="15"/>
        <end position="61"/>
    </location>
</feature>
<dbReference type="Proteomes" id="UP000233837">
    <property type="component" value="Unassembled WGS sequence"/>
</dbReference>
<dbReference type="InterPro" id="IPR007021">
    <property type="entry name" value="DUF659"/>
</dbReference>
<organism evidence="2 3">
    <name type="scientific">Dendrobium catenatum</name>
    <dbReference type="NCBI Taxonomy" id="906689"/>
    <lineage>
        <taxon>Eukaryota</taxon>
        <taxon>Viridiplantae</taxon>
        <taxon>Streptophyta</taxon>
        <taxon>Embryophyta</taxon>
        <taxon>Tracheophyta</taxon>
        <taxon>Spermatophyta</taxon>
        <taxon>Magnoliopsida</taxon>
        <taxon>Liliopsida</taxon>
        <taxon>Asparagales</taxon>
        <taxon>Orchidaceae</taxon>
        <taxon>Epidendroideae</taxon>
        <taxon>Malaxideae</taxon>
        <taxon>Dendrobiinae</taxon>
        <taxon>Dendrobium</taxon>
    </lineage>
</organism>
<evidence type="ECO:0000313" key="2">
    <source>
        <dbReference type="EMBL" id="PKU64410.1"/>
    </source>
</evidence>
<dbReference type="PANTHER" id="PTHR32166:SF123">
    <property type="entry name" value="BED-TYPE DOMAIN-CONTAINING PROTEIN"/>
    <property type="match status" value="1"/>
</dbReference>
<dbReference type="Pfam" id="PF04937">
    <property type="entry name" value="DUF659"/>
    <property type="match status" value="1"/>
</dbReference>
<proteinExistence type="predicted"/>
<accession>A0A2I0VLW9</accession>
<evidence type="ECO:0000259" key="1">
    <source>
        <dbReference type="Pfam" id="PF04937"/>
    </source>
</evidence>
<name>A0A2I0VLW9_9ASPA</name>
<reference evidence="2 3" key="2">
    <citation type="journal article" date="2017" name="Nature">
        <title>The Apostasia genome and the evolution of orchids.</title>
        <authorList>
            <person name="Zhang G.Q."/>
            <person name="Liu K.W."/>
            <person name="Li Z."/>
            <person name="Lohaus R."/>
            <person name="Hsiao Y.Y."/>
            <person name="Niu S.C."/>
            <person name="Wang J.Y."/>
            <person name="Lin Y.C."/>
            <person name="Xu Q."/>
            <person name="Chen L.J."/>
            <person name="Yoshida K."/>
            <person name="Fujiwara S."/>
            <person name="Wang Z.W."/>
            <person name="Zhang Y.Q."/>
            <person name="Mitsuda N."/>
            <person name="Wang M."/>
            <person name="Liu G.H."/>
            <person name="Pecoraro L."/>
            <person name="Huang H.X."/>
            <person name="Xiao X.J."/>
            <person name="Lin M."/>
            <person name="Wu X.Y."/>
            <person name="Wu W.L."/>
            <person name="Chen Y.Y."/>
            <person name="Chang S.B."/>
            <person name="Sakamoto S."/>
            <person name="Ohme-Takagi M."/>
            <person name="Yagi M."/>
            <person name="Zeng S.J."/>
            <person name="Shen C.Y."/>
            <person name="Yeh C.M."/>
            <person name="Luo Y.B."/>
            <person name="Tsai W.C."/>
            <person name="Van de Peer Y."/>
            <person name="Liu Z.J."/>
        </authorList>
    </citation>
    <scope>NUCLEOTIDE SEQUENCE [LARGE SCALE GENOMIC DNA]</scope>
    <source>
        <tissue evidence="2">The whole plant</tissue>
    </source>
</reference>
<protein>
    <recommendedName>
        <fullName evidence="1">DUF659 domain-containing protein</fullName>
    </recommendedName>
</protein>
<evidence type="ECO:0000313" key="3">
    <source>
        <dbReference type="Proteomes" id="UP000233837"/>
    </source>
</evidence>
<sequence>MLDYVGSYGRGFKPPKIYDLRTWILKEELDNTEKSVEEIKRTWAQIGVTIMSNGWPDMKNRN</sequence>
<keyword evidence="3" id="KW-1185">Reference proteome</keyword>
<dbReference type="AlphaFoldDB" id="A0A2I0VLW9"/>
<reference evidence="2 3" key="1">
    <citation type="journal article" date="2016" name="Sci. Rep.">
        <title>The Dendrobium catenatum Lindl. genome sequence provides insights into polysaccharide synthase, floral development and adaptive evolution.</title>
        <authorList>
            <person name="Zhang G.Q."/>
            <person name="Xu Q."/>
            <person name="Bian C."/>
            <person name="Tsai W.C."/>
            <person name="Yeh C.M."/>
            <person name="Liu K.W."/>
            <person name="Yoshida K."/>
            <person name="Zhang L.S."/>
            <person name="Chang S.B."/>
            <person name="Chen F."/>
            <person name="Shi Y."/>
            <person name="Su Y.Y."/>
            <person name="Zhang Y.Q."/>
            <person name="Chen L.J."/>
            <person name="Yin Y."/>
            <person name="Lin M."/>
            <person name="Huang H."/>
            <person name="Deng H."/>
            <person name="Wang Z.W."/>
            <person name="Zhu S.L."/>
            <person name="Zhao X."/>
            <person name="Deng C."/>
            <person name="Niu S.C."/>
            <person name="Huang J."/>
            <person name="Wang M."/>
            <person name="Liu G.H."/>
            <person name="Yang H.J."/>
            <person name="Xiao X.J."/>
            <person name="Hsiao Y.Y."/>
            <person name="Wu W.L."/>
            <person name="Chen Y.Y."/>
            <person name="Mitsuda N."/>
            <person name="Ohme-Takagi M."/>
            <person name="Luo Y.B."/>
            <person name="Van de Peer Y."/>
            <person name="Liu Z.J."/>
        </authorList>
    </citation>
    <scope>NUCLEOTIDE SEQUENCE [LARGE SCALE GENOMIC DNA]</scope>
    <source>
        <tissue evidence="2">The whole plant</tissue>
    </source>
</reference>
<gene>
    <name evidence="2" type="ORF">MA16_Dca025452</name>
</gene>